<sequence>MIHFPVAHSPSRTAPDDQIARYDATVGMISAALVIVYYEGEVKFASLGMDRPELVAKWLLTDLVRRAESSRRKRPLD</sequence>
<dbReference type="Proteomes" id="UP001392318">
    <property type="component" value="Unassembled WGS sequence"/>
</dbReference>
<reference evidence="1" key="1">
    <citation type="submission" date="2024-01" db="EMBL/GenBank/DDBJ databases">
        <title>The diversity of rhizobia nodulating Mimosa spp. in eleven states of Brazil covering several biomes is determined by host plant, location, and edaphic factors.</title>
        <authorList>
            <person name="Rouws L."/>
            <person name="Barauna A."/>
            <person name="Beukes C."/>
            <person name="De Faria S.M."/>
            <person name="Gross E."/>
            <person name="Dos Reis Junior F.B."/>
            <person name="Simon M."/>
            <person name="Maluk M."/>
            <person name="Odee D.W."/>
            <person name="Kenicer G."/>
            <person name="Young J.P.W."/>
            <person name="Reis V.M."/>
            <person name="Zilli J."/>
            <person name="James E.K."/>
        </authorList>
    </citation>
    <scope>NUCLEOTIDE SEQUENCE</scope>
    <source>
        <strain evidence="1">JPY452</strain>
    </source>
</reference>
<evidence type="ECO:0000313" key="1">
    <source>
        <dbReference type="EMBL" id="MEM5401087.1"/>
    </source>
</evidence>
<name>A0ACC6RHH0_9BURK</name>
<gene>
    <name evidence="1" type="ORF">VSR83_13465</name>
</gene>
<protein>
    <submittedName>
        <fullName evidence="1">Uncharacterized protein</fullName>
    </submittedName>
</protein>
<comment type="caution">
    <text evidence="1">The sequence shown here is derived from an EMBL/GenBank/DDBJ whole genome shotgun (WGS) entry which is preliminary data.</text>
</comment>
<organism evidence="1 2">
    <name type="scientific">Paraburkholderia unamae</name>
    <dbReference type="NCBI Taxonomy" id="219649"/>
    <lineage>
        <taxon>Bacteria</taxon>
        <taxon>Pseudomonadati</taxon>
        <taxon>Pseudomonadota</taxon>
        <taxon>Betaproteobacteria</taxon>
        <taxon>Burkholderiales</taxon>
        <taxon>Burkholderiaceae</taxon>
        <taxon>Paraburkholderia</taxon>
    </lineage>
</organism>
<accession>A0ACC6RHH0</accession>
<dbReference type="EMBL" id="JAYMRU010000008">
    <property type="protein sequence ID" value="MEM5401087.1"/>
    <property type="molecule type" value="Genomic_DNA"/>
</dbReference>
<keyword evidence="2" id="KW-1185">Reference proteome</keyword>
<evidence type="ECO:0000313" key="2">
    <source>
        <dbReference type="Proteomes" id="UP001392318"/>
    </source>
</evidence>
<proteinExistence type="predicted"/>